<dbReference type="PANTHER" id="PTHR35186">
    <property type="entry name" value="ANK_REP_REGION DOMAIN-CONTAINING PROTEIN"/>
    <property type="match status" value="1"/>
</dbReference>
<dbReference type="AlphaFoldDB" id="A0AAJ0BIX9"/>
<organism evidence="3 4">
    <name type="scientific">Echria macrotheca</name>
    <dbReference type="NCBI Taxonomy" id="438768"/>
    <lineage>
        <taxon>Eukaryota</taxon>
        <taxon>Fungi</taxon>
        <taxon>Dikarya</taxon>
        <taxon>Ascomycota</taxon>
        <taxon>Pezizomycotina</taxon>
        <taxon>Sordariomycetes</taxon>
        <taxon>Sordariomycetidae</taxon>
        <taxon>Sordariales</taxon>
        <taxon>Schizotheciaceae</taxon>
        <taxon>Echria</taxon>
    </lineage>
</organism>
<feature type="domain" description="DUF7580" evidence="2">
    <location>
        <begin position="461"/>
        <end position="620"/>
    </location>
</feature>
<dbReference type="EMBL" id="MU839828">
    <property type="protein sequence ID" value="KAK1759061.1"/>
    <property type="molecule type" value="Genomic_DNA"/>
</dbReference>
<evidence type="ECO:0000256" key="1">
    <source>
        <dbReference type="SAM" id="MobiDB-lite"/>
    </source>
</evidence>
<dbReference type="Proteomes" id="UP001239445">
    <property type="component" value="Unassembled WGS sequence"/>
</dbReference>
<gene>
    <name evidence="3" type="ORF">QBC47DRAFT_371008</name>
</gene>
<comment type="caution">
    <text evidence="3">The sequence shown here is derived from an EMBL/GenBank/DDBJ whole genome shotgun (WGS) entry which is preliminary data.</text>
</comment>
<evidence type="ECO:0000313" key="4">
    <source>
        <dbReference type="Proteomes" id="UP001239445"/>
    </source>
</evidence>
<proteinExistence type="predicted"/>
<keyword evidence="4" id="KW-1185">Reference proteome</keyword>
<dbReference type="Pfam" id="PF24476">
    <property type="entry name" value="DUF7580"/>
    <property type="match status" value="1"/>
</dbReference>
<accession>A0AAJ0BIX9</accession>
<dbReference type="InterPro" id="IPR056002">
    <property type="entry name" value="DUF7580"/>
</dbReference>
<name>A0AAJ0BIX9_9PEZI</name>
<reference evidence="3" key="1">
    <citation type="submission" date="2023-06" db="EMBL/GenBank/DDBJ databases">
        <title>Genome-scale phylogeny and comparative genomics of the fungal order Sordariales.</title>
        <authorList>
            <consortium name="Lawrence Berkeley National Laboratory"/>
            <person name="Hensen N."/>
            <person name="Bonometti L."/>
            <person name="Westerberg I."/>
            <person name="Brannstrom I.O."/>
            <person name="Guillou S."/>
            <person name="Cros-Aarteil S."/>
            <person name="Calhoun S."/>
            <person name="Haridas S."/>
            <person name="Kuo A."/>
            <person name="Mondo S."/>
            <person name="Pangilinan J."/>
            <person name="Riley R."/>
            <person name="Labutti K."/>
            <person name="Andreopoulos B."/>
            <person name="Lipzen A."/>
            <person name="Chen C."/>
            <person name="Yanf M."/>
            <person name="Daum C."/>
            <person name="Ng V."/>
            <person name="Clum A."/>
            <person name="Steindorff A."/>
            <person name="Ohm R."/>
            <person name="Martin F."/>
            <person name="Silar P."/>
            <person name="Natvig D."/>
            <person name="Lalanne C."/>
            <person name="Gautier V."/>
            <person name="Ament-Velasquez S.L."/>
            <person name="Kruys A."/>
            <person name="Hutchinson M.I."/>
            <person name="Powell A.J."/>
            <person name="Barry K."/>
            <person name="Miller A.N."/>
            <person name="Grigoriev I.V."/>
            <person name="Debuchy R."/>
            <person name="Gladieux P."/>
            <person name="Thoren M.H."/>
            <person name="Johannesson H."/>
        </authorList>
    </citation>
    <scope>NUCLEOTIDE SEQUENCE</scope>
    <source>
        <strain evidence="3">PSN4</strain>
    </source>
</reference>
<sequence length="674" mass="75734">MEFIVGIVVGGIPVVLEAYDRYWVLSRAFSTFRNHSIELSKLDAVLSTQRTLFRANVTKILGTLTRNPAKARSLLSGDAVWSDLGSEQMLDIEVDNVREAFTSWKGNLDQIQGILRSICAEIETFRSTCPTHAGTDQIELSQTKFSQKFRLCFGKEEVQRDIKELRDFVNDFGQLTKEIITQLRDLDIQNSSSEGLARRTPTYWNDLERYRQIRAASASLYDTFSFRWSCASHQQHLAIISLKDQSSANPQPAEECRKIRFSAVIRPANTQSSPLRLEIEHINITADKKSGASTNGTMTAESTSDKAWLSILETIQSNSQRIVIPSNAERIPNKLKKRSPSEDQGSPRKKTVGFLPIRSTVSQETTPYTKSTERNVTPVGEEIPMRNLGRIAEFCHHFETSRSTCSSVCIGYLKHTGIYRFYPPATPREAISNRQKNLFDVISWIAEDDSSRMLPRTATFHLARELASAVLQYHSTPWLPQIWHSSHVHLLGIDEALESPDNLYLPSPYFPAAFSRRRAAGEGPDVDRASVPTAAIVQDLVNAKFSRNPVLFCLGIILLELGYGRTWPRLRQSAVAKLPSDQTDSSYHVAMCLSRGRVLKERMGSEYALVVERCLGCDFARGDDLDDEGLQGAFLVDVVNVLREEERTLTKVHMQIHHTQASVLQTGRQPSAGI</sequence>
<dbReference type="PANTHER" id="PTHR35186:SF4">
    <property type="entry name" value="PRION-INHIBITION AND PROPAGATION HELO DOMAIN-CONTAINING PROTEIN"/>
    <property type="match status" value="1"/>
</dbReference>
<evidence type="ECO:0000259" key="2">
    <source>
        <dbReference type="Pfam" id="PF24476"/>
    </source>
</evidence>
<feature type="region of interest" description="Disordered" evidence="1">
    <location>
        <begin position="325"/>
        <end position="351"/>
    </location>
</feature>
<protein>
    <recommendedName>
        <fullName evidence="2">DUF7580 domain-containing protein</fullName>
    </recommendedName>
</protein>
<evidence type="ECO:0000313" key="3">
    <source>
        <dbReference type="EMBL" id="KAK1759061.1"/>
    </source>
</evidence>